<dbReference type="OrthoDB" id="9808239at2"/>
<dbReference type="InterPro" id="IPR010982">
    <property type="entry name" value="Lambda_DNA-bd_dom_sf"/>
</dbReference>
<proteinExistence type="predicted"/>
<dbReference type="SUPFAM" id="SSF47413">
    <property type="entry name" value="lambda repressor-like DNA-binding domains"/>
    <property type="match status" value="1"/>
</dbReference>
<feature type="domain" description="HTH cro/C1-type" evidence="1">
    <location>
        <begin position="19"/>
        <end position="73"/>
    </location>
</feature>
<dbReference type="Pfam" id="PF01381">
    <property type="entry name" value="HTH_3"/>
    <property type="match status" value="1"/>
</dbReference>
<dbReference type="PROSITE" id="PS50943">
    <property type="entry name" value="HTH_CROC1"/>
    <property type="match status" value="1"/>
</dbReference>
<reference evidence="2" key="1">
    <citation type="submission" date="2019-11" db="EMBL/GenBank/DDBJ databases">
        <authorList>
            <person name="Li J."/>
        </authorList>
    </citation>
    <scope>NUCLEOTIDE SEQUENCE</scope>
    <source>
        <strain evidence="2">B6B</strain>
    </source>
</reference>
<name>A0A6A8DCQ4_9BACI</name>
<accession>A0A6A8DCQ4</accession>
<dbReference type="GO" id="GO:0003677">
    <property type="term" value="F:DNA binding"/>
    <property type="evidence" value="ECO:0007669"/>
    <property type="project" value="InterPro"/>
</dbReference>
<dbReference type="Proteomes" id="UP000799092">
    <property type="component" value="Unassembled WGS sequence"/>
</dbReference>
<dbReference type="InterPro" id="IPR001387">
    <property type="entry name" value="Cro/C1-type_HTH"/>
</dbReference>
<protein>
    <submittedName>
        <fullName evidence="2">Helix-turn-helix domain-containing protein</fullName>
    </submittedName>
</protein>
<keyword evidence="3" id="KW-1185">Reference proteome</keyword>
<evidence type="ECO:0000313" key="2">
    <source>
        <dbReference type="EMBL" id="MRH43334.1"/>
    </source>
</evidence>
<organism evidence="2 3">
    <name type="scientific">Aquibacillus halophilus</name>
    <dbReference type="NCBI Taxonomy" id="930132"/>
    <lineage>
        <taxon>Bacteria</taxon>
        <taxon>Bacillati</taxon>
        <taxon>Bacillota</taxon>
        <taxon>Bacilli</taxon>
        <taxon>Bacillales</taxon>
        <taxon>Bacillaceae</taxon>
        <taxon>Aquibacillus</taxon>
    </lineage>
</organism>
<evidence type="ECO:0000313" key="3">
    <source>
        <dbReference type="Proteomes" id="UP000799092"/>
    </source>
</evidence>
<dbReference type="SMART" id="SM00530">
    <property type="entry name" value="HTH_XRE"/>
    <property type="match status" value="1"/>
</dbReference>
<dbReference type="EMBL" id="WJNG01000008">
    <property type="protein sequence ID" value="MRH43334.1"/>
    <property type="molecule type" value="Genomic_DNA"/>
</dbReference>
<dbReference type="Gene3D" id="1.10.260.40">
    <property type="entry name" value="lambda repressor-like DNA-binding domains"/>
    <property type="match status" value="1"/>
</dbReference>
<dbReference type="AlphaFoldDB" id="A0A6A8DCQ4"/>
<dbReference type="CDD" id="cd00093">
    <property type="entry name" value="HTH_XRE"/>
    <property type="match status" value="1"/>
</dbReference>
<comment type="caution">
    <text evidence="2">The sequence shown here is derived from an EMBL/GenBank/DDBJ whole genome shotgun (WGS) entry which is preliminary data.</text>
</comment>
<gene>
    <name evidence="2" type="ORF">GH741_11655</name>
</gene>
<dbReference type="RefSeq" id="WP_153736963.1">
    <property type="nucleotide sequence ID" value="NZ_WJNG01000008.1"/>
</dbReference>
<sequence>MDQKKQETELKKQLVGKIIKKNREAAGMTQPQLAEISSIDYKYLGKLEKGIYNPSYLKMFEILNGLKINHDEFKKEVEQEFKKHGLSLHGNL</sequence>
<evidence type="ECO:0000259" key="1">
    <source>
        <dbReference type="PROSITE" id="PS50943"/>
    </source>
</evidence>